<dbReference type="InterPro" id="IPR008947">
    <property type="entry name" value="PLipase_C/P1_nuclease_dom_sf"/>
</dbReference>
<evidence type="ECO:0000313" key="3">
    <source>
        <dbReference type="EMBL" id="QDT14935.1"/>
    </source>
</evidence>
<organism evidence="3 4">
    <name type="scientific">Alienimonas californiensis</name>
    <dbReference type="NCBI Taxonomy" id="2527989"/>
    <lineage>
        <taxon>Bacteria</taxon>
        <taxon>Pseudomonadati</taxon>
        <taxon>Planctomycetota</taxon>
        <taxon>Planctomycetia</taxon>
        <taxon>Planctomycetales</taxon>
        <taxon>Planctomycetaceae</taxon>
        <taxon>Alienimonas</taxon>
    </lineage>
</organism>
<feature type="compositionally biased region" description="Pro residues" evidence="1">
    <location>
        <begin position="398"/>
        <end position="416"/>
    </location>
</feature>
<dbReference type="RefSeq" id="WP_145357784.1">
    <property type="nucleotide sequence ID" value="NZ_CP036265.1"/>
</dbReference>
<dbReference type="EMBL" id="CP036265">
    <property type="protein sequence ID" value="QDT14935.1"/>
    <property type="molecule type" value="Genomic_DNA"/>
</dbReference>
<evidence type="ECO:0000313" key="4">
    <source>
        <dbReference type="Proteomes" id="UP000318741"/>
    </source>
</evidence>
<feature type="compositionally biased region" description="Low complexity" evidence="1">
    <location>
        <begin position="331"/>
        <end position="348"/>
    </location>
</feature>
<reference evidence="3 4" key="1">
    <citation type="submission" date="2019-02" db="EMBL/GenBank/DDBJ databases">
        <title>Deep-cultivation of Planctomycetes and their phenomic and genomic characterization uncovers novel biology.</title>
        <authorList>
            <person name="Wiegand S."/>
            <person name="Jogler M."/>
            <person name="Boedeker C."/>
            <person name="Pinto D."/>
            <person name="Vollmers J."/>
            <person name="Rivas-Marin E."/>
            <person name="Kohn T."/>
            <person name="Peeters S.H."/>
            <person name="Heuer A."/>
            <person name="Rast P."/>
            <person name="Oberbeckmann S."/>
            <person name="Bunk B."/>
            <person name="Jeske O."/>
            <person name="Meyerdierks A."/>
            <person name="Storesund J.E."/>
            <person name="Kallscheuer N."/>
            <person name="Luecker S."/>
            <person name="Lage O.M."/>
            <person name="Pohl T."/>
            <person name="Merkel B.J."/>
            <person name="Hornburger P."/>
            <person name="Mueller R.-W."/>
            <person name="Bruemmer F."/>
            <person name="Labrenz M."/>
            <person name="Spormann A.M."/>
            <person name="Op den Camp H."/>
            <person name="Overmann J."/>
            <person name="Amann R."/>
            <person name="Jetten M.S.M."/>
            <person name="Mascher T."/>
            <person name="Medema M.H."/>
            <person name="Devos D.P."/>
            <person name="Kaster A.-K."/>
            <person name="Ovreas L."/>
            <person name="Rohde M."/>
            <person name="Galperin M.Y."/>
            <person name="Jogler C."/>
        </authorList>
    </citation>
    <scope>NUCLEOTIDE SEQUENCE [LARGE SCALE GENOMIC DNA]</scope>
    <source>
        <strain evidence="3 4">CA12</strain>
    </source>
</reference>
<evidence type="ECO:0000259" key="2">
    <source>
        <dbReference type="Pfam" id="PF14229"/>
    </source>
</evidence>
<dbReference type="AlphaFoldDB" id="A0A517P6D9"/>
<dbReference type="OrthoDB" id="268732at2"/>
<name>A0A517P6D9_9PLAN</name>
<dbReference type="InterPro" id="IPR025567">
    <property type="entry name" value="DUF4332"/>
</dbReference>
<gene>
    <name evidence="3" type="ORF">CA12_10150</name>
</gene>
<evidence type="ECO:0000256" key="1">
    <source>
        <dbReference type="SAM" id="MobiDB-lite"/>
    </source>
</evidence>
<dbReference type="KEGG" id="acaf:CA12_10150"/>
<sequence length="617" mass="67561">MAEPAPPAAAPSAGSSTERPRLPLLFRVLHAEKAKSTHHKLALDALTHLSGERSVHWRNLFLRQVEPLLTGTKAPDKDFKDFANHVLHVRDGLWGGAPKKVREWYGVLVEQLAARDWPAAAYAAGVLSHYYTDPLMPFHTGQSEAEKRIHRAAEWSCTKSYDLFRSDLEGPLGWPTVAVPSGDDWLERMTIDGAARAHEFYDELCTRYDFAAGVKNPQAGLDGVCRRELALCCGHAAVGFARILDRAIEEAGQAPPRAGVSLIGFLTAFSKPILWLTRKLHDRGDRAEVMRIWKELKKTGDVVKRLPEENRVVREAFAAYQSEQQPERQTARPALPSPAGGARAGGTRPEQDAPRPRPRMLSPLAPREVADEFQPSFQSSFQPVPQPDFEQALKQAFQPPPAAPRPPAPAAPPAPRAEPETEAVVERAFQPFAAPRFAPPQAERPQPAERPRPAVPFAPPAEPSLTFRLHPADPVVDAPGVGPKTAARFLKIGVETVGDLLSGDPHDLADRLDTRWVVPEVVRDWQDAANLMCRIPNLHGHDVQILVAVGVTDPDDVLGLAPEDLLGLTEPLLDTSEGERILRGSAPPDLAEVTNWCAWAKQARPLPSADAPRRAAA</sequence>
<protein>
    <recommendedName>
        <fullName evidence="2">DUF4332 domain-containing protein</fullName>
    </recommendedName>
</protein>
<dbReference type="Gene3D" id="1.10.150.20">
    <property type="entry name" value="5' to 3' exonuclease, C-terminal subdomain"/>
    <property type="match status" value="1"/>
</dbReference>
<dbReference type="Pfam" id="PF14229">
    <property type="entry name" value="DUF4332"/>
    <property type="match status" value="1"/>
</dbReference>
<feature type="compositionally biased region" description="Low complexity" evidence="1">
    <location>
        <begin position="426"/>
        <end position="445"/>
    </location>
</feature>
<feature type="region of interest" description="Disordered" evidence="1">
    <location>
        <begin position="319"/>
        <end position="362"/>
    </location>
</feature>
<proteinExistence type="predicted"/>
<feature type="region of interest" description="Disordered" evidence="1">
    <location>
        <begin position="397"/>
        <end position="461"/>
    </location>
</feature>
<dbReference type="GO" id="GO:0016788">
    <property type="term" value="F:hydrolase activity, acting on ester bonds"/>
    <property type="evidence" value="ECO:0007669"/>
    <property type="project" value="InterPro"/>
</dbReference>
<dbReference type="Proteomes" id="UP000318741">
    <property type="component" value="Chromosome"/>
</dbReference>
<feature type="domain" description="DUF4332" evidence="2">
    <location>
        <begin position="479"/>
        <end position="602"/>
    </location>
</feature>
<dbReference type="SUPFAM" id="SSF48537">
    <property type="entry name" value="Phospholipase C/P1 nuclease"/>
    <property type="match status" value="1"/>
</dbReference>
<dbReference type="Gene3D" id="1.10.575.10">
    <property type="entry name" value="P1 Nuclease"/>
    <property type="match status" value="1"/>
</dbReference>
<dbReference type="CDD" id="cd10981">
    <property type="entry name" value="ZnPC_S1P1"/>
    <property type="match status" value="1"/>
</dbReference>
<accession>A0A517P6D9</accession>
<keyword evidence="4" id="KW-1185">Reference proteome</keyword>